<dbReference type="InterPro" id="IPR018244">
    <property type="entry name" value="Allrgn_V5/Tpx1_CS"/>
</dbReference>
<dbReference type="SMART" id="SM00198">
    <property type="entry name" value="SCP"/>
    <property type="match status" value="1"/>
</dbReference>
<evidence type="ECO:0000313" key="4">
    <source>
        <dbReference type="Proteomes" id="UP000284395"/>
    </source>
</evidence>
<proteinExistence type="predicted"/>
<dbReference type="InterPro" id="IPR002413">
    <property type="entry name" value="V5_allergen-like"/>
</dbReference>
<evidence type="ECO:0000259" key="2">
    <source>
        <dbReference type="SMART" id="SM00198"/>
    </source>
</evidence>
<keyword evidence="4" id="KW-1185">Reference proteome</keyword>
<dbReference type="PRINTS" id="PR00838">
    <property type="entry name" value="V5ALLERGEN"/>
</dbReference>
<dbReference type="InterPro" id="IPR014044">
    <property type="entry name" value="CAP_dom"/>
</dbReference>
<comment type="caution">
    <text evidence="3">The sequence shown here is derived from an EMBL/GenBank/DDBJ whole genome shotgun (WGS) entry which is preliminary data.</text>
</comment>
<keyword evidence="1" id="KW-0732">Signal</keyword>
<name>A0A420ES30_9SPHN</name>
<accession>A0A420ES30</accession>
<protein>
    <submittedName>
        <fullName evidence="3">SCP-like extracellular</fullName>
    </submittedName>
</protein>
<evidence type="ECO:0000313" key="3">
    <source>
        <dbReference type="EMBL" id="RKF23487.1"/>
    </source>
</evidence>
<feature type="signal peptide" evidence="1">
    <location>
        <begin position="1"/>
        <end position="19"/>
    </location>
</feature>
<dbReference type="Proteomes" id="UP000284395">
    <property type="component" value="Unassembled WGS sequence"/>
</dbReference>
<dbReference type="Gene3D" id="3.40.33.10">
    <property type="entry name" value="CAP"/>
    <property type="match status" value="1"/>
</dbReference>
<feature type="domain" description="SCP" evidence="2">
    <location>
        <begin position="30"/>
        <end position="169"/>
    </location>
</feature>
<dbReference type="Pfam" id="PF00188">
    <property type="entry name" value="CAP"/>
    <property type="match status" value="1"/>
</dbReference>
<dbReference type="PANTHER" id="PTHR10334">
    <property type="entry name" value="CYSTEINE-RICH SECRETORY PROTEIN-RELATED"/>
    <property type="match status" value="1"/>
</dbReference>
<dbReference type="AlphaFoldDB" id="A0A420ES30"/>
<evidence type="ECO:0000256" key="1">
    <source>
        <dbReference type="SAM" id="SignalP"/>
    </source>
</evidence>
<dbReference type="InterPro" id="IPR001283">
    <property type="entry name" value="CRISP-related"/>
</dbReference>
<dbReference type="InterPro" id="IPR035940">
    <property type="entry name" value="CAP_sf"/>
</dbReference>
<gene>
    <name evidence="3" type="ORF">D6851_03230</name>
</gene>
<reference evidence="3 4" key="1">
    <citation type="submission" date="2018-09" db="EMBL/GenBank/DDBJ databases">
        <title>Altererythrobacter spongiae sp. nov., isolated from a marine sponge.</title>
        <authorList>
            <person name="Zhuang L."/>
            <person name="Luo L."/>
        </authorList>
    </citation>
    <scope>NUCLEOTIDE SEQUENCE [LARGE SCALE GENOMIC DNA]</scope>
    <source>
        <strain evidence="3 4">HN-Y73</strain>
    </source>
</reference>
<dbReference type="SUPFAM" id="SSF55797">
    <property type="entry name" value="PR-1-like"/>
    <property type="match status" value="1"/>
</dbReference>
<dbReference type="PROSITE" id="PS01010">
    <property type="entry name" value="CRISP_2"/>
    <property type="match status" value="1"/>
</dbReference>
<sequence>MRIAGFFTIFLMVASFGYAVPAPARQDNRDFAAALLSEHNSERDWLGLHPLSWSDKLAYEAWQWAEQLAKEGRMRHSTSRQRGGTGENLWAGTIGYYRISDAVRDFIKEKQYFIPGVFPDIASTGRWQDVGHYTQIIWPETQQVGCGMARGRSYDFLVCRYWPAGNIIGQRLTPQNWALDVRRQTDPQ</sequence>
<dbReference type="EMBL" id="RAPF01000001">
    <property type="protein sequence ID" value="RKF23487.1"/>
    <property type="molecule type" value="Genomic_DNA"/>
</dbReference>
<feature type="chain" id="PRO_5019086555" evidence="1">
    <location>
        <begin position="20"/>
        <end position="188"/>
    </location>
</feature>
<dbReference type="OrthoDB" id="9794228at2"/>
<dbReference type="PROSITE" id="PS01009">
    <property type="entry name" value="CRISP_1"/>
    <property type="match status" value="1"/>
</dbReference>
<dbReference type="GO" id="GO:0005576">
    <property type="term" value="C:extracellular region"/>
    <property type="evidence" value="ECO:0007669"/>
    <property type="project" value="InterPro"/>
</dbReference>
<organism evidence="3 4">
    <name type="scientific">Altericroceibacterium spongiae</name>
    <dbReference type="NCBI Taxonomy" id="2320269"/>
    <lineage>
        <taxon>Bacteria</taxon>
        <taxon>Pseudomonadati</taxon>
        <taxon>Pseudomonadota</taxon>
        <taxon>Alphaproteobacteria</taxon>
        <taxon>Sphingomonadales</taxon>
        <taxon>Erythrobacteraceae</taxon>
        <taxon>Altericroceibacterium</taxon>
    </lineage>
</organism>
<dbReference type="PRINTS" id="PR00837">
    <property type="entry name" value="V5TPXLIKE"/>
</dbReference>